<reference evidence="2 3" key="1">
    <citation type="submission" date="2016-10" db="EMBL/GenBank/DDBJ databases">
        <authorList>
            <person name="Varghese N."/>
            <person name="Submissions S."/>
        </authorList>
    </citation>
    <scope>NUCLEOTIDE SEQUENCE [LARGE SCALE GENOMIC DNA]</scope>
    <source>
        <strain evidence="2 3">FF3</strain>
    </source>
</reference>
<gene>
    <name evidence="2" type="ORF">SAMN04487940_10350</name>
</gene>
<sequence length="105" mass="11007">MSSLLRIALPLTLWLASFSAIYGLQGLLCSSRWALAGDNLPGRGLLIAAAALAILLQVALILALRASVWPESNAVIRHISLGLGVVALVSTLWTLIPVVAVSHCL</sequence>
<dbReference type="Proteomes" id="UP000182932">
    <property type="component" value="Unassembled WGS sequence"/>
</dbReference>
<proteinExistence type="predicted"/>
<feature type="transmembrane region" description="Helical" evidence="1">
    <location>
        <begin position="79"/>
        <end position="100"/>
    </location>
</feature>
<dbReference type="RefSeq" id="WP_074835511.1">
    <property type="nucleotide sequence ID" value="NZ_CATLQZ010000040.1"/>
</dbReference>
<organism evidence="2 3">
    <name type="scientific">Marinovum algicola</name>
    <dbReference type="NCBI Taxonomy" id="42444"/>
    <lineage>
        <taxon>Bacteria</taxon>
        <taxon>Pseudomonadati</taxon>
        <taxon>Pseudomonadota</taxon>
        <taxon>Alphaproteobacteria</taxon>
        <taxon>Rhodobacterales</taxon>
        <taxon>Roseobacteraceae</taxon>
        <taxon>Marinovum</taxon>
    </lineage>
</organism>
<keyword evidence="3" id="KW-1185">Reference proteome</keyword>
<keyword evidence="1" id="KW-1133">Transmembrane helix</keyword>
<protein>
    <submittedName>
        <fullName evidence="2">Uncharacterized protein</fullName>
    </submittedName>
</protein>
<evidence type="ECO:0000313" key="3">
    <source>
        <dbReference type="Proteomes" id="UP000182932"/>
    </source>
</evidence>
<accession>A0A975ZMF5</accession>
<dbReference type="AlphaFoldDB" id="A0A975ZMF5"/>
<feature type="transmembrane region" description="Helical" evidence="1">
    <location>
        <begin position="46"/>
        <end position="67"/>
    </location>
</feature>
<comment type="caution">
    <text evidence="2">The sequence shown here is derived from an EMBL/GenBank/DDBJ whole genome shotgun (WGS) entry which is preliminary data.</text>
</comment>
<name>A0A975ZMF5_9RHOB</name>
<dbReference type="GeneID" id="80817411"/>
<dbReference type="EMBL" id="FNYY01000003">
    <property type="protein sequence ID" value="SEJ04465.1"/>
    <property type="molecule type" value="Genomic_DNA"/>
</dbReference>
<keyword evidence="1" id="KW-0472">Membrane</keyword>
<keyword evidence="1" id="KW-0812">Transmembrane</keyword>
<evidence type="ECO:0000256" key="1">
    <source>
        <dbReference type="SAM" id="Phobius"/>
    </source>
</evidence>
<evidence type="ECO:0000313" key="2">
    <source>
        <dbReference type="EMBL" id="SEJ04465.1"/>
    </source>
</evidence>